<dbReference type="InterPro" id="IPR027417">
    <property type="entry name" value="P-loop_NTPase"/>
</dbReference>
<proteinExistence type="inferred from homology"/>
<dbReference type="SMART" id="SM00242">
    <property type="entry name" value="MYSc"/>
    <property type="match status" value="1"/>
</dbReference>
<evidence type="ECO:0000313" key="11">
    <source>
        <dbReference type="Proteomes" id="UP000054047"/>
    </source>
</evidence>
<evidence type="ECO:0000256" key="8">
    <source>
        <dbReference type="PROSITE-ProRule" id="PRU00782"/>
    </source>
</evidence>
<gene>
    <name evidence="10" type="ORF">ANCDUO_27659</name>
</gene>
<dbReference type="GO" id="GO:0007015">
    <property type="term" value="P:actin filament organization"/>
    <property type="evidence" value="ECO:0007669"/>
    <property type="project" value="TreeGrafter"/>
</dbReference>
<reference evidence="10 11" key="1">
    <citation type="submission" date="2013-12" db="EMBL/GenBank/DDBJ databases">
        <title>Draft genome of the parsitic nematode Ancylostoma duodenale.</title>
        <authorList>
            <person name="Mitreva M."/>
        </authorList>
    </citation>
    <scope>NUCLEOTIDE SEQUENCE [LARGE SCALE GENOMIC DNA]</scope>
    <source>
        <strain evidence="10 11">Zhejiang</strain>
    </source>
</reference>
<evidence type="ECO:0000313" key="10">
    <source>
        <dbReference type="EMBL" id="KIH42359.1"/>
    </source>
</evidence>
<comment type="similarity">
    <text evidence="1 8">Belongs to the TRAFAC class myosin-kinesin ATPase superfamily. Myosin family.</text>
</comment>
<keyword evidence="4" id="KW-0175">Coiled coil</keyword>
<keyword evidence="2" id="KW-0547">Nucleotide-binding</keyword>
<evidence type="ECO:0000259" key="9">
    <source>
        <dbReference type="PROSITE" id="PS51456"/>
    </source>
</evidence>
<dbReference type="AlphaFoldDB" id="A0A0C2F5W1"/>
<dbReference type="EMBL" id="KN795823">
    <property type="protein sequence ID" value="KIH42359.1"/>
    <property type="molecule type" value="Genomic_DNA"/>
</dbReference>
<keyword evidence="5 8" id="KW-0518">Myosin</keyword>
<evidence type="ECO:0000256" key="7">
    <source>
        <dbReference type="ARBA" id="ARBA00023203"/>
    </source>
</evidence>
<evidence type="ECO:0000256" key="4">
    <source>
        <dbReference type="ARBA" id="ARBA00023054"/>
    </source>
</evidence>
<sequence>MDLLPEWWFQEEFALTDEAFDILKFSMEEKMNCYKLVSAMMHMGNMKFKQRPREEQAEPDGTDGGIREAELASEMYGVDAEEFLKALTRPRVKVGNEWVNKGQNLEQVNWATGAMAKGLYSRIFNWLVKKCNQTLDQKGISRDYFIGVLDIAGFEIFDFNSFEQLWINFVNERLQQFFNHHMFVLEQEEYAREGIQWTFIDFGLDLQACIELIEKVPTRFPLGIISMLDEECIVPKATDATLAAKLIEQHLGKHPNFEKPKPPKGKQASFIGSAMLEWEFDS</sequence>
<dbReference type="PROSITE" id="PS51456">
    <property type="entry name" value="MYOSIN_MOTOR"/>
    <property type="match status" value="1"/>
</dbReference>
<keyword evidence="11" id="KW-1185">Reference proteome</keyword>
<dbReference type="Pfam" id="PF00063">
    <property type="entry name" value="Myosin_head"/>
    <property type="match status" value="1"/>
</dbReference>
<evidence type="ECO:0000256" key="2">
    <source>
        <dbReference type="ARBA" id="ARBA00022741"/>
    </source>
</evidence>
<keyword evidence="6" id="KW-0505">Motor protein</keyword>
<dbReference type="FunFam" id="1.20.120.720:FF:000001">
    <property type="entry name" value="Myosin heavy chain, muscle"/>
    <property type="match status" value="1"/>
</dbReference>
<feature type="domain" description="Myosin motor" evidence="9">
    <location>
        <begin position="1"/>
        <end position="282"/>
    </location>
</feature>
<evidence type="ECO:0000256" key="6">
    <source>
        <dbReference type="ARBA" id="ARBA00023175"/>
    </source>
</evidence>
<protein>
    <submittedName>
        <fullName evidence="10">Myosin head</fullName>
    </submittedName>
</protein>
<dbReference type="SUPFAM" id="SSF52540">
    <property type="entry name" value="P-loop containing nucleoside triphosphate hydrolases"/>
    <property type="match status" value="1"/>
</dbReference>
<dbReference type="GO" id="GO:0016459">
    <property type="term" value="C:myosin complex"/>
    <property type="evidence" value="ECO:0007669"/>
    <property type="project" value="UniProtKB-KW"/>
</dbReference>
<keyword evidence="3" id="KW-0067">ATP-binding</keyword>
<dbReference type="GO" id="GO:0005524">
    <property type="term" value="F:ATP binding"/>
    <property type="evidence" value="ECO:0007669"/>
    <property type="project" value="UniProtKB-KW"/>
</dbReference>
<accession>A0A0C2F5W1</accession>
<dbReference type="GO" id="GO:0000146">
    <property type="term" value="F:microfilament motor activity"/>
    <property type="evidence" value="ECO:0007669"/>
    <property type="project" value="TreeGrafter"/>
</dbReference>
<name>A0A0C2F5W1_9BILA</name>
<dbReference type="GO" id="GO:0051015">
    <property type="term" value="F:actin filament binding"/>
    <property type="evidence" value="ECO:0007669"/>
    <property type="project" value="TreeGrafter"/>
</dbReference>
<dbReference type="GO" id="GO:0005737">
    <property type="term" value="C:cytoplasm"/>
    <property type="evidence" value="ECO:0007669"/>
    <property type="project" value="TreeGrafter"/>
</dbReference>
<comment type="caution">
    <text evidence="8">Lacks conserved residue(s) required for the propagation of feature annotation.</text>
</comment>
<dbReference type="Proteomes" id="UP000054047">
    <property type="component" value="Unassembled WGS sequence"/>
</dbReference>
<keyword evidence="7 8" id="KW-0009">Actin-binding</keyword>
<dbReference type="Gene3D" id="1.20.58.530">
    <property type="match status" value="1"/>
</dbReference>
<dbReference type="InterPro" id="IPR001609">
    <property type="entry name" value="Myosin_head_motor_dom-like"/>
</dbReference>
<evidence type="ECO:0000256" key="3">
    <source>
        <dbReference type="ARBA" id="ARBA00022840"/>
    </source>
</evidence>
<dbReference type="PANTHER" id="PTHR13140:SF857">
    <property type="entry name" value="MYOSIN-11"/>
    <property type="match status" value="1"/>
</dbReference>
<dbReference type="Gene3D" id="1.20.120.720">
    <property type="entry name" value="Myosin VI head, motor domain, U50 subdomain"/>
    <property type="match status" value="1"/>
</dbReference>
<dbReference type="OrthoDB" id="312459at2759"/>
<organism evidence="10 11">
    <name type="scientific">Ancylostoma duodenale</name>
    <dbReference type="NCBI Taxonomy" id="51022"/>
    <lineage>
        <taxon>Eukaryota</taxon>
        <taxon>Metazoa</taxon>
        <taxon>Ecdysozoa</taxon>
        <taxon>Nematoda</taxon>
        <taxon>Chromadorea</taxon>
        <taxon>Rhabditida</taxon>
        <taxon>Rhabditina</taxon>
        <taxon>Rhabditomorpha</taxon>
        <taxon>Strongyloidea</taxon>
        <taxon>Ancylostomatidae</taxon>
        <taxon>Ancylostomatinae</taxon>
        <taxon>Ancylostoma</taxon>
    </lineage>
</organism>
<dbReference type="GO" id="GO:0016020">
    <property type="term" value="C:membrane"/>
    <property type="evidence" value="ECO:0007669"/>
    <property type="project" value="TreeGrafter"/>
</dbReference>
<evidence type="ECO:0000256" key="5">
    <source>
        <dbReference type="ARBA" id="ARBA00023123"/>
    </source>
</evidence>
<dbReference type="PANTHER" id="PTHR13140">
    <property type="entry name" value="MYOSIN"/>
    <property type="match status" value="1"/>
</dbReference>
<evidence type="ECO:0000256" key="1">
    <source>
        <dbReference type="ARBA" id="ARBA00008314"/>
    </source>
</evidence>
<dbReference type="PRINTS" id="PR00193">
    <property type="entry name" value="MYOSINHEAVY"/>
</dbReference>